<dbReference type="PANTHER" id="PTHR37822:SF2">
    <property type="entry name" value="SPORE PHOTOPRODUCT LYASE"/>
    <property type="match status" value="1"/>
</dbReference>
<organism evidence="2">
    <name type="scientific">hydrothermal vent metagenome</name>
    <dbReference type="NCBI Taxonomy" id="652676"/>
    <lineage>
        <taxon>unclassified sequences</taxon>
        <taxon>metagenomes</taxon>
        <taxon>ecological metagenomes</taxon>
    </lineage>
</organism>
<protein>
    <submittedName>
        <fullName evidence="2">Spore photoproduct lyase</fullName>
        <ecNumber evidence="2">4.1.99.-</ecNumber>
    </submittedName>
</protein>
<dbReference type="EMBL" id="FPHP01000018">
    <property type="protein sequence ID" value="SFV75154.1"/>
    <property type="molecule type" value="Genomic_DNA"/>
</dbReference>
<dbReference type="Gene3D" id="3.40.50.1580">
    <property type="entry name" value="Nucleoside phosphorylase domain"/>
    <property type="match status" value="1"/>
</dbReference>
<dbReference type="EC" id="4.1.99.-" evidence="2"/>
<dbReference type="GO" id="GO:0009116">
    <property type="term" value="P:nucleoside metabolic process"/>
    <property type="evidence" value="ECO:0007669"/>
    <property type="project" value="InterPro"/>
</dbReference>
<evidence type="ECO:0000313" key="2">
    <source>
        <dbReference type="EMBL" id="SFV75154.1"/>
    </source>
</evidence>
<proteinExistence type="predicted"/>
<evidence type="ECO:0000259" key="1">
    <source>
        <dbReference type="Pfam" id="PF01048"/>
    </source>
</evidence>
<gene>
    <name evidence="2" type="ORF">MNB_SM-3-1243</name>
</gene>
<keyword evidence="2" id="KW-0456">Lyase</keyword>
<accession>A0A1W1D3K1</accession>
<dbReference type="Pfam" id="PF01048">
    <property type="entry name" value="PNP_UDP_1"/>
    <property type="match status" value="1"/>
</dbReference>
<dbReference type="SUPFAM" id="SSF53167">
    <property type="entry name" value="Purine and uridine phosphorylases"/>
    <property type="match status" value="1"/>
</dbReference>
<sequence length="178" mass="20244">MIFIVTALKPEAQAFVDKYKLKKNTLKNYTIFQNDTMTVIISGIGIHNAMMATQTLIDFFDIVDEDIFLNVGICGANKQYEIGSLLPISHIIYEEKKYSINTQNNHTIACVNTPITNPIYEIVDMESFGFYDAIIHSPAIKNYAIFKIVSDHFEPKKITKETTKSLLFQHIETILSSI</sequence>
<dbReference type="PANTHER" id="PTHR37822">
    <property type="entry name" value="SPORE PHOTOPRODUCT LYASE-RELATED"/>
    <property type="match status" value="1"/>
</dbReference>
<feature type="domain" description="Nucleoside phosphorylase" evidence="1">
    <location>
        <begin position="2"/>
        <end position="97"/>
    </location>
</feature>
<dbReference type="InterPro" id="IPR000845">
    <property type="entry name" value="Nucleoside_phosphorylase_d"/>
</dbReference>
<dbReference type="AlphaFoldDB" id="A0A1W1D3K1"/>
<dbReference type="InterPro" id="IPR035994">
    <property type="entry name" value="Nucleoside_phosphorylase_sf"/>
</dbReference>
<name>A0A1W1D3K1_9ZZZZ</name>
<dbReference type="GO" id="GO:0042601">
    <property type="term" value="C:endospore-forming forespore"/>
    <property type="evidence" value="ECO:0007669"/>
    <property type="project" value="TreeGrafter"/>
</dbReference>
<dbReference type="GO" id="GO:0051539">
    <property type="term" value="F:4 iron, 4 sulfur cluster binding"/>
    <property type="evidence" value="ECO:0007669"/>
    <property type="project" value="TreeGrafter"/>
</dbReference>
<dbReference type="GO" id="GO:0003913">
    <property type="term" value="F:DNA photolyase activity"/>
    <property type="evidence" value="ECO:0007669"/>
    <property type="project" value="TreeGrafter"/>
</dbReference>
<dbReference type="GO" id="GO:1904047">
    <property type="term" value="F:S-adenosyl-L-methionine binding"/>
    <property type="evidence" value="ECO:0007669"/>
    <property type="project" value="TreeGrafter"/>
</dbReference>
<dbReference type="InterPro" id="IPR049539">
    <property type="entry name" value="SPL"/>
</dbReference>
<reference evidence="2" key="1">
    <citation type="submission" date="2016-10" db="EMBL/GenBank/DDBJ databases">
        <authorList>
            <person name="de Groot N.N."/>
        </authorList>
    </citation>
    <scope>NUCLEOTIDE SEQUENCE</scope>
</reference>